<gene>
    <name evidence="3" type="primary">LOC104784048</name>
</gene>
<reference evidence="2" key="1">
    <citation type="journal article" date="2014" name="Nat. Commun.">
        <title>The emerging biofuel crop Camelina sativa retains a highly undifferentiated hexaploid genome structure.</title>
        <authorList>
            <person name="Kagale S."/>
            <person name="Koh C."/>
            <person name="Nixon J."/>
            <person name="Bollina V."/>
            <person name="Clarke W.E."/>
            <person name="Tuteja R."/>
            <person name="Spillane C."/>
            <person name="Robinson S.J."/>
            <person name="Links M.G."/>
            <person name="Clarke C."/>
            <person name="Higgins E.E."/>
            <person name="Huebert T."/>
            <person name="Sharpe A.G."/>
            <person name="Parkin I.A."/>
        </authorList>
    </citation>
    <scope>NUCLEOTIDE SEQUENCE [LARGE SCALE GENOMIC DNA]</scope>
    <source>
        <strain evidence="2">cv. DH55</strain>
    </source>
</reference>
<feature type="compositionally biased region" description="Polar residues" evidence="1">
    <location>
        <begin position="1"/>
        <end position="13"/>
    </location>
</feature>
<dbReference type="GeneID" id="104784048"/>
<sequence length="249" mass="28230">MSSRTTRSSQQAIEHSLNRRDAQLTSRRQAGGDTQPPTRAATRQSAGSSRRSSGVPRRRHQRVEEDPEQTESEEEMYFTLQEHMRRNKAKGKRPAEDQQQEEEVETLCLLGDDQSLFIWVMKGAVRSESTEVIVGESTEDVVERISGVDFMVVDSKRHEFIKALGLAKMSKMDAVLVCKNATQKSIPGFRWHRVLRRGTRVVRSVFLPVGGGLDIAHMGASGNNDLKKLPSRWIKYIDPQSGEEHLFKR</sequence>
<evidence type="ECO:0000256" key="1">
    <source>
        <dbReference type="SAM" id="MobiDB-lite"/>
    </source>
</evidence>
<dbReference type="PANTHER" id="PTHR33593:SF11">
    <property type="entry name" value="(RAPE) HYPOTHETICAL PROTEIN"/>
    <property type="match status" value="1"/>
</dbReference>
<feature type="region of interest" description="Disordered" evidence="1">
    <location>
        <begin position="1"/>
        <end position="74"/>
    </location>
</feature>
<proteinExistence type="predicted"/>
<dbReference type="Proteomes" id="UP000694864">
    <property type="component" value="Chromosome 4"/>
</dbReference>
<dbReference type="Pfam" id="PF07279">
    <property type="entry name" value="DUF1442"/>
    <property type="match status" value="1"/>
</dbReference>
<name>A0ABM0YXG3_CAMSA</name>
<accession>A0ABM0YXG3</accession>
<dbReference type="InterPro" id="IPR009902">
    <property type="entry name" value="DUF1442"/>
</dbReference>
<protein>
    <submittedName>
        <fullName evidence="3">Uncharacterized protein LOC104784048</fullName>
    </submittedName>
</protein>
<dbReference type="PANTHER" id="PTHR33593">
    <property type="entry name" value="DUF1442 FAMILY PROTEIN"/>
    <property type="match status" value="1"/>
</dbReference>
<feature type="compositionally biased region" description="Low complexity" evidence="1">
    <location>
        <begin position="38"/>
        <end position="55"/>
    </location>
</feature>
<evidence type="ECO:0000313" key="3">
    <source>
        <dbReference type="RefSeq" id="XP_010507424.1"/>
    </source>
</evidence>
<keyword evidence="2" id="KW-1185">Reference proteome</keyword>
<feature type="compositionally biased region" description="Acidic residues" evidence="1">
    <location>
        <begin position="65"/>
        <end position="74"/>
    </location>
</feature>
<evidence type="ECO:0000313" key="2">
    <source>
        <dbReference type="Proteomes" id="UP000694864"/>
    </source>
</evidence>
<reference evidence="3" key="2">
    <citation type="submission" date="2025-08" db="UniProtKB">
        <authorList>
            <consortium name="RefSeq"/>
        </authorList>
    </citation>
    <scope>IDENTIFICATION</scope>
    <source>
        <tissue evidence="3">Leaf</tissue>
    </source>
</reference>
<dbReference type="RefSeq" id="XP_010507424.1">
    <property type="nucleotide sequence ID" value="XM_010509122.2"/>
</dbReference>
<organism evidence="2 3">
    <name type="scientific">Camelina sativa</name>
    <name type="common">False flax</name>
    <name type="synonym">Myagrum sativum</name>
    <dbReference type="NCBI Taxonomy" id="90675"/>
    <lineage>
        <taxon>Eukaryota</taxon>
        <taxon>Viridiplantae</taxon>
        <taxon>Streptophyta</taxon>
        <taxon>Embryophyta</taxon>
        <taxon>Tracheophyta</taxon>
        <taxon>Spermatophyta</taxon>
        <taxon>Magnoliopsida</taxon>
        <taxon>eudicotyledons</taxon>
        <taxon>Gunneridae</taxon>
        <taxon>Pentapetalae</taxon>
        <taxon>rosids</taxon>
        <taxon>malvids</taxon>
        <taxon>Brassicales</taxon>
        <taxon>Brassicaceae</taxon>
        <taxon>Camelineae</taxon>
        <taxon>Camelina</taxon>
    </lineage>
</organism>